<dbReference type="AlphaFoldDB" id="A0A9W8N349"/>
<proteinExistence type="predicted"/>
<accession>A0A9W8N349</accession>
<feature type="region of interest" description="Disordered" evidence="1">
    <location>
        <begin position="24"/>
        <end position="77"/>
    </location>
</feature>
<gene>
    <name evidence="2" type="ORF">NPX13_g11249</name>
</gene>
<comment type="caution">
    <text evidence="2">The sequence shown here is derived from an EMBL/GenBank/DDBJ whole genome shotgun (WGS) entry which is preliminary data.</text>
</comment>
<dbReference type="EMBL" id="JANPWZ010003626">
    <property type="protein sequence ID" value="KAJ3551888.1"/>
    <property type="molecule type" value="Genomic_DNA"/>
</dbReference>
<name>A0A9W8N349_9PEZI</name>
<evidence type="ECO:0008006" key="4">
    <source>
        <dbReference type="Google" id="ProtNLM"/>
    </source>
</evidence>
<feature type="compositionally biased region" description="Basic and acidic residues" evidence="1">
    <location>
        <begin position="45"/>
        <end position="58"/>
    </location>
</feature>
<reference evidence="2" key="1">
    <citation type="submission" date="2022-07" db="EMBL/GenBank/DDBJ databases">
        <title>Genome Sequence of Xylaria arbuscula.</title>
        <authorList>
            <person name="Buettner E."/>
        </authorList>
    </citation>
    <scope>NUCLEOTIDE SEQUENCE</scope>
    <source>
        <strain evidence="2">VT107</strain>
    </source>
</reference>
<dbReference type="Proteomes" id="UP001148614">
    <property type="component" value="Unassembled WGS sequence"/>
</dbReference>
<evidence type="ECO:0000256" key="1">
    <source>
        <dbReference type="SAM" id="MobiDB-lite"/>
    </source>
</evidence>
<organism evidence="2 3">
    <name type="scientific">Xylaria arbuscula</name>
    <dbReference type="NCBI Taxonomy" id="114810"/>
    <lineage>
        <taxon>Eukaryota</taxon>
        <taxon>Fungi</taxon>
        <taxon>Dikarya</taxon>
        <taxon>Ascomycota</taxon>
        <taxon>Pezizomycotina</taxon>
        <taxon>Sordariomycetes</taxon>
        <taxon>Xylariomycetidae</taxon>
        <taxon>Xylariales</taxon>
        <taxon>Xylariaceae</taxon>
        <taxon>Xylaria</taxon>
    </lineage>
</organism>
<protein>
    <recommendedName>
        <fullName evidence="4">BZIP domain-containing protein</fullName>
    </recommendedName>
</protein>
<evidence type="ECO:0000313" key="3">
    <source>
        <dbReference type="Proteomes" id="UP001148614"/>
    </source>
</evidence>
<sequence>MIDRVAEMWIRKVDDWSGVTDKQERKRLQNRRNQRTYRARKRVAGRNEPDRKSRDAHVHTRASTSTAPVDRQSGPKLTVVKHDDAEAVEAVVRAVNSINLITGDSELNWRIMQRFEEFALRSYVSPLPKAEYSSQSIPIPFHQGLVEQY</sequence>
<evidence type="ECO:0000313" key="2">
    <source>
        <dbReference type="EMBL" id="KAJ3551888.1"/>
    </source>
</evidence>
<keyword evidence="3" id="KW-1185">Reference proteome</keyword>
<feature type="compositionally biased region" description="Basic residues" evidence="1">
    <location>
        <begin position="28"/>
        <end position="44"/>
    </location>
</feature>